<protein>
    <recommendedName>
        <fullName evidence="4">Protein DETOXIFICATION</fullName>
    </recommendedName>
</protein>
<feature type="region of interest" description="Disordered" evidence="1">
    <location>
        <begin position="1"/>
        <end position="22"/>
    </location>
</feature>
<evidence type="ECO:0000313" key="3">
    <source>
        <dbReference type="Proteomes" id="UP000712600"/>
    </source>
</evidence>
<reference evidence="2" key="1">
    <citation type="submission" date="2019-12" db="EMBL/GenBank/DDBJ databases">
        <title>Genome sequencing and annotation of Brassica cretica.</title>
        <authorList>
            <person name="Studholme D.J."/>
            <person name="Sarris P."/>
        </authorList>
    </citation>
    <scope>NUCLEOTIDE SEQUENCE</scope>
    <source>
        <strain evidence="2">PFS-109/04</strain>
        <tissue evidence="2">Leaf</tissue>
    </source>
</reference>
<proteinExistence type="predicted"/>
<organism evidence="2 3">
    <name type="scientific">Brassica cretica</name>
    <name type="common">Mustard</name>
    <dbReference type="NCBI Taxonomy" id="69181"/>
    <lineage>
        <taxon>Eukaryota</taxon>
        <taxon>Viridiplantae</taxon>
        <taxon>Streptophyta</taxon>
        <taxon>Embryophyta</taxon>
        <taxon>Tracheophyta</taxon>
        <taxon>Spermatophyta</taxon>
        <taxon>Magnoliopsida</taxon>
        <taxon>eudicotyledons</taxon>
        <taxon>Gunneridae</taxon>
        <taxon>Pentapetalae</taxon>
        <taxon>rosids</taxon>
        <taxon>malvids</taxon>
        <taxon>Brassicales</taxon>
        <taxon>Brassicaceae</taxon>
        <taxon>Brassiceae</taxon>
        <taxon>Brassica</taxon>
    </lineage>
</organism>
<gene>
    <name evidence="2" type="ORF">F2Q69_00039265</name>
</gene>
<dbReference type="EMBL" id="QGKX02000004">
    <property type="protein sequence ID" value="KAF3603378.1"/>
    <property type="molecule type" value="Genomic_DNA"/>
</dbReference>
<evidence type="ECO:0000256" key="1">
    <source>
        <dbReference type="SAM" id="MobiDB-lite"/>
    </source>
</evidence>
<comment type="caution">
    <text evidence="2">The sequence shown here is derived from an EMBL/GenBank/DDBJ whole genome shotgun (WGS) entry which is preliminary data.</text>
</comment>
<dbReference type="Proteomes" id="UP000712600">
    <property type="component" value="Unassembled WGS sequence"/>
</dbReference>
<name>A0A8S9SRE1_BRACR</name>
<evidence type="ECO:0008006" key="4">
    <source>
        <dbReference type="Google" id="ProtNLM"/>
    </source>
</evidence>
<accession>A0A8S9SRE1</accession>
<evidence type="ECO:0000313" key="2">
    <source>
        <dbReference type="EMBL" id="KAF3603378.1"/>
    </source>
</evidence>
<sequence length="97" mass="10800">MSSEGEMEESLLRVGSDAKGQSNSIESLYLRAKVWNEVSKMWRIALPSSLFRMTSFGSIIVAQAFIGHSSELGLAAYALLQSTFIRFLYGLTVYKLL</sequence>
<dbReference type="AlphaFoldDB" id="A0A8S9SRE1"/>